<dbReference type="AlphaFoldDB" id="A0A5S5C7S4"/>
<feature type="region of interest" description="Disordered" evidence="2">
    <location>
        <begin position="345"/>
        <end position="370"/>
    </location>
</feature>
<dbReference type="PANTHER" id="PTHR33392">
    <property type="entry name" value="POLYISOPRENYL-TEICHOIC ACID--PEPTIDOGLYCAN TEICHOIC ACID TRANSFERASE TAGU"/>
    <property type="match status" value="1"/>
</dbReference>
<dbReference type="EMBL" id="VNHS01000004">
    <property type="protein sequence ID" value="TYP75357.1"/>
    <property type="molecule type" value="Genomic_DNA"/>
</dbReference>
<comment type="similarity">
    <text evidence="1">Belongs to the LytR/CpsA/Psr (LCP) family.</text>
</comment>
<sequence length="370" mass="41229">MATQPQPERKSRKWKWMAAVMAFVLVTGTLGYVNRATLASWGFDLFLADQVKKKLDQSYKPLEGREVKRVAQTKKEDPFTLLLLGVDQRDQEIGRSDTMIYTVVRPSDGAMLMISIPRDTYAIIVGKTKKNGEPWEDKITHAYAFGGPAMSVETVEKLFGSHVDHYATINFNGFRDVIDAMGGIALPITEDLVNDDADHEKFVVKAGQDKYNGKDALNYVRYREDAGGDMSRTGRHQIFLNAIMEKASKVGQWTKIPELIDIMGHNFSTDLTSTQMINLAKSMLQTETRTIYSHTLKGDGHRKSKGGAWYYFADETDLDAVGALIEAWLDPKLTKSQLPLPEEYEKSKAANTAATTMTVRSSAVSEAAAP</sequence>
<dbReference type="NCBIfam" id="TIGR00350">
    <property type="entry name" value="lytR_cpsA_psr"/>
    <property type="match status" value="1"/>
</dbReference>
<proteinExistence type="inferred from homology"/>
<dbReference type="Pfam" id="PF03816">
    <property type="entry name" value="LytR_cpsA_psr"/>
    <property type="match status" value="1"/>
</dbReference>
<dbReference type="Gene3D" id="3.40.630.190">
    <property type="entry name" value="LCP protein"/>
    <property type="match status" value="1"/>
</dbReference>
<evidence type="ECO:0000313" key="5">
    <source>
        <dbReference type="Proteomes" id="UP000323257"/>
    </source>
</evidence>
<dbReference type="OrthoDB" id="27330at2"/>
<dbReference type="PANTHER" id="PTHR33392:SF6">
    <property type="entry name" value="POLYISOPRENYL-TEICHOIC ACID--PEPTIDOGLYCAN TEICHOIC ACID TRANSFERASE TAGU"/>
    <property type="match status" value="1"/>
</dbReference>
<organism evidence="4 5">
    <name type="scientific">Paenibacillus methanolicus</name>
    <dbReference type="NCBI Taxonomy" id="582686"/>
    <lineage>
        <taxon>Bacteria</taxon>
        <taxon>Bacillati</taxon>
        <taxon>Bacillota</taxon>
        <taxon>Bacilli</taxon>
        <taxon>Bacillales</taxon>
        <taxon>Paenibacillaceae</taxon>
        <taxon>Paenibacillus</taxon>
    </lineage>
</organism>
<dbReference type="Proteomes" id="UP000323257">
    <property type="component" value="Unassembled WGS sequence"/>
</dbReference>
<gene>
    <name evidence="4" type="ORF">BCM02_10433</name>
</gene>
<dbReference type="RefSeq" id="WP_148929303.1">
    <property type="nucleotide sequence ID" value="NZ_VNHS01000004.1"/>
</dbReference>
<reference evidence="4 5" key="1">
    <citation type="submission" date="2019-07" db="EMBL/GenBank/DDBJ databases">
        <title>Genomic Encyclopedia of Type Strains, Phase III (KMG-III): the genomes of soil and plant-associated and newly described type strains.</title>
        <authorList>
            <person name="Whitman W."/>
        </authorList>
    </citation>
    <scope>NUCLEOTIDE SEQUENCE [LARGE SCALE GENOMIC DNA]</scope>
    <source>
        <strain evidence="4 5">BL24</strain>
    </source>
</reference>
<dbReference type="InterPro" id="IPR004474">
    <property type="entry name" value="LytR_CpsA_psr"/>
</dbReference>
<evidence type="ECO:0000259" key="3">
    <source>
        <dbReference type="Pfam" id="PF03816"/>
    </source>
</evidence>
<dbReference type="InterPro" id="IPR050922">
    <property type="entry name" value="LytR/CpsA/Psr_CW_biosynth"/>
</dbReference>
<protein>
    <submittedName>
        <fullName evidence="4">LCP family protein required for cell wall assembly</fullName>
    </submittedName>
</protein>
<name>A0A5S5C7S4_9BACL</name>
<evidence type="ECO:0000313" key="4">
    <source>
        <dbReference type="EMBL" id="TYP75357.1"/>
    </source>
</evidence>
<keyword evidence="5" id="KW-1185">Reference proteome</keyword>
<evidence type="ECO:0000256" key="2">
    <source>
        <dbReference type="SAM" id="MobiDB-lite"/>
    </source>
</evidence>
<feature type="domain" description="Cell envelope-related transcriptional attenuator" evidence="3">
    <location>
        <begin position="95"/>
        <end position="248"/>
    </location>
</feature>
<feature type="compositionally biased region" description="Polar residues" evidence="2">
    <location>
        <begin position="349"/>
        <end position="364"/>
    </location>
</feature>
<evidence type="ECO:0000256" key="1">
    <source>
        <dbReference type="ARBA" id="ARBA00006068"/>
    </source>
</evidence>
<accession>A0A5S5C7S4</accession>
<comment type="caution">
    <text evidence="4">The sequence shown here is derived from an EMBL/GenBank/DDBJ whole genome shotgun (WGS) entry which is preliminary data.</text>
</comment>